<dbReference type="AlphaFoldDB" id="K2PRB4"/>
<dbReference type="RefSeq" id="WP_009449774.1">
    <property type="nucleotide sequence ID" value="NZ_AMSI01000003.1"/>
</dbReference>
<dbReference type="eggNOG" id="ENOG50313FU">
    <property type="taxonomic scope" value="Bacteria"/>
</dbReference>
<dbReference type="PATRIC" id="fig|1231190.3.peg.1277"/>
<organism evidence="1 2">
    <name type="scientific">Nitratireductor indicus C115</name>
    <dbReference type="NCBI Taxonomy" id="1231190"/>
    <lineage>
        <taxon>Bacteria</taxon>
        <taxon>Pseudomonadati</taxon>
        <taxon>Pseudomonadota</taxon>
        <taxon>Alphaproteobacteria</taxon>
        <taxon>Hyphomicrobiales</taxon>
        <taxon>Phyllobacteriaceae</taxon>
        <taxon>Nitratireductor</taxon>
    </lineage>
</organism>
<reference evidence="1 2" key="1">
    <citation type="journal article" date="2012" name="J. Bacteriol.">
        <title>Genome Sequence of Nitratireductor indicus Type Strain C115.</title>
        <authorList>
            <person name="Lai Q."/>
            <person name="Li G."/>
            <person name="Yu Z."/>
            <person name="Shao Z."/>
        </authorList>
    </citation>
    <scope>NUCLEOTIDE SEQUENCE [LARGE SCALE GENOMIC DNA]</scope>
    <source>
        <strain evidence="1 2">C115</strain>
    </source>
</reference>
<accession>K2PRB4</accession>
<dbReference type="EMBL" id="AMSI01000003">
    <property type="protein sequence ID" value="EKF43572.1"/>
    <property type="molecule type" value="Genomic_DNA"/>
</dbReference>
<evidence type="ECO:0000313" key="1">
    <source>
        <dbReference type="EMBL" id="EKF43572.1"/>
    </source>
</evidence>
<keyword evidence="2" id="KW-1185">Reference proteome</keyword>
<proteinExistence type="predicted"/>
<gene>
    <name evidence="1" type="ORF">NA8A_06053</name>
</gene>
<comment type="caution">
    <text evidence="1">The sequence shown here is derived from an EMBL/GenBank/DDBJ whole genome shotgun (WGS) entry which is preliminary data.</text>
</comment>
<dbReference type="Proteomes" id="UP000007374">
    <property type="component" value="Unassembled WGS sequence"/>
</dbReference>
<dbReference type="OrthoDB" id="8030718at2"/>
<sequence>MKTKIELTATARRKAEAAGLLARLERLSLGEGTAKGDFVELVGDGESATFIIRARRFVVSGDGNAELILELDHPPRPASR</sequence>
<protein>
    <submittedName>
        <fullName evidence="1">Uncharacterized protein</fullName>
    </submittedName>
</protein>
<name>K2PRB4_9HYPH</name>
<evidence type="ECO:0000313" key="2">
    <source>
        <dbReference type="Proteomes" id="UP000007374"/>
    </source>
</evidence>